<evidence type="ECO:0000313" key="3">
    <source>
        <dbReference type="Proteomes" id="UP001140979"/>
    </source>
</evidence>
<gene>
    <name evidence="2" type="ORF">L9W94_14730</name>
</gene>
<feature type="coiled-coil region" evidence="1">
    <location>
        <begin position="136"/>
        <end position="219"/>
    </location>
</feature>
<evidence type="ECO:0000256" key="1">
    <source>
        <dbReference type="SAM" id="Coils"/>
    </source>
</evidence>
<name>A0A9X4IQU2_9VIBR</name>
<keyword evidence="1" id="KW-0175">Coiled coil</keyword>
<accession>A0A9X4IQU2</accession>
<proteinExistence type="predicted"/>
<reference evidence="2" key="1">
    <citation type="submission" date="2022-02" db="EMBL/GenBank/DDBJ databases">
        <title>Emergence and expansion in Europe of a Vibrio aestuarianus clonal complex pathogenic for oysters.</title>
        <authorList>
            <person name="Mesnil A."/>
            <person name="Travers M.-A."/>
        </authorList>
    </citation>
    <scope>NUCLEOTIDE SEQUENCE</scope>
    <source>
        <strain evidence="2">19_064_11T1</strain>
    </source>
</reference>
<dbReference type="RefSeq" id="WP_274683601.1">
    <property type="nucleotide sequence ID" value="NZ_JAKNBA010000028.1"/>
</dbReference>
<evidence type="ECO:0008006" key="4">
    <source>
        <dbReference type="Google" id="ProtNLM"/>
    </source>
</evidence>
<dbReference type="AlphaFoldDB" id="A0A9X4IQU2"/>
<comment type="caution">
    <text evidence="2">The sequence shown here is derived from an EMBL/GenBank/DDBJ whole genome shotgun (WGS) entry which is preliminary data.</text>
</comment>
<protein>
    <recommendedName>
        <fullName evidence="4">KfrA N-terminal DNA-binding domain-containing protein</fullName>
    </recommendedName>
</protein>
<dbReference type="Proteomes" id="UP001140979">
    <property type="component" value="Unassembled WGS sequence"/>
</dbReference>
<organism evidence="2 3">
    <name type="scientific">Vibrio aestuarianus</name>
    <dbReference type="NCBI Taxonomy" id="28171"/>
    <lineage>
        <taxon>Bacteria</taxon>
        <taxon>Pseudomonadati</taxon>
        <taxon>Pseudomonadota</taxon>
        <taxon>Gammaproteobacteria</taxon>
        <taxon>Vibrionales</taxon>
        <taxon>Vibrionaceae</taxon>
        <taxon>Vibrio</taxon>
    </lineage>
</organism>
<evidence type="ECO:0000313" key="2">
    <source>
        <dbReference type="EMBL" id="MDE1243386.1"/>
    </source>
</evidence>
<sequence length="242" mass="28045">MARPKSYTDDDVINIATQLISKGKKPSGWSIKEVLGRGKISAIQSDLDRLIKSGHISVEALNVQDYKECEATRAFLSYELPVELQELLAKREEELCKVMRDMTTALNNKAHEHYETMMAIRIRDLDAKYNLTYRAKEQAEADFSDIEERLKKQVEEKEQLEDKIEELECELAESRQSHSELLQHNLQLTSNLTSITDKYEMLQRTYQDVNEQLSALQNDYTVMKVKLDSALSENESHRAQHY</sequence>
<dbReference type="EMBL" id="JAKNBA010000028">
    <property type="protein sequence ID" value="MDE1243386.1"/>
    <property type="molecule type" value="Genomic_DNA"/>
</dbReference>